<name>A0ABN9VRT3_9DINO</name>
<feature type="non-terminal residue" evidence="2">
    <location>
        <position position="1"/>
    </location>
</feature>
<dbReference type="SUPFAM" id="SSF48452">
    <property type="entry name" value="TPR-like"/>
    <property type="match status" value="1"/>
</dbReference>
<feature type="region of interest" description="Disordered" evidence="1">
    <location>
        <begin position="207"/>
        <end position="237"/>
    </location>
</feature>
<gene>
    <name evidence="2" type="ORF">PCOR1329_LOCUS60637</name>
</gene>
<keyword evidence="3" id="KW-1185">Reference proteome</keyword>
<dbReference type="EMBL" id="CAUYUJ010017603">
    <property type="protein sequence ID" value="CAK0876182.1"/>
    <property type="molecule type" value="Genomic_DNA"/>
</dbReference>
<dbReference type="InterPro" id="IPR011990">
    <property type="entry name" value="TPR-like_helical_dom_sf"/>
</dbReference>
<dbReference type="Proteomes" id="UP001189429">
    <property type="component" value="Unassembled WGS sequence"/>
</dbReference>
<proteinExistence type="predicted"/>
<comment type="caution">
    <text evidence="2">The sequence shown here is derived from an EMBL/GenBank/DDBJ whole genome shotgun (WGS) entry which is preliminary data.</text>
</comment>
<protein>
    <recommendedName>
        <fullName evidence="4">Anaphase-promoting complex subunit 5</fullName>
    </recommendedName>
</protein>
<evidence type="ECO:0008006" key="4">
    <source>
        <dbReference type="Google" id="ProtNLM"/>
    </source>
</evidence>
<organism evidence="2 3">
    <name type="scientific">Prorocentrum cordatum</name>
    <dbReference type="NCBI Taxonomy" id="2364126"/>
    <lineage>
        <taxon>Eukaryota</taxon>
        <taxon>Sar</taxon>
        <taxon>Alveolata</taxon>
        <taxon>Dinophyceae</taxon>
        <taxon>Prorocentrales</taxon>
        <taxon>Prorocentraceae</taxon>
        <taxon>Prorocentrum</taxon>
    </lineage>
</organism>
<reference evidence="2" key="1">
    <citation type="submission" date="2023-10" db="EMBL/GenBank/DDBJ databases">
        <authorList>
            <person name="Chen Y."/>
            <person name="Shah S."/>
            <person name="Dougan E. K."/>
            <person name="Thang M."/>
            <person name="Chan C."/>
        </authorList>
    </citation>
    <scope>NUCLEOTIDE SEQUENCE [LARGE SCALE GENOMIC DNA]</scope>
</reference>
<dbReference type="Gene3D" id="1.25.40.10">
    <property type="entry name" value="Tetratricopeptide repeat domain"/>
    <property type="match status" value="1"/>
</dbReference>
<evidence type="ECO:0000256" key="1">
    <source>
        <dbReference type="SAM" id="MobiDB-lite"/>
    </source>
</evidence>
<evidence type="ECO:0000313" key="2">
    <source>
        <dbReference type="EMBL" id="CAK0876182.1"/>
    </source>
</evidence>
<sequence length="237" mass="24651">HSRGVFEELLARHEGCHEALFGLGRVCVLDRQYAEARGHLERAVELLQDDALYLAWLAWALLLLSSSQNLVRCTTLLARASWACREALRLAPQLVLALRCLVHLAAAMPVHIPGKAISGKCLAMQAAIAQPQEGLYVLGRTLLGDGARAAAGEAALRDCLAEVPIEGGAEAEVAAAIAVRRCLAQMPEAAADAVEAVEAAQAAAAAHGPTPRTVPGPGGAVAPGDGEPWDASVVSVN</sequence>
<accession>A0ABN9VRT3</accession>
<evidence type="ECO:0000313" key="3">
    <source>
        <dbReference type="Proteomes" id="UP001189429"/>
    </source>
</evidence>